<accession>A0ACC6Q8C3</accession>
<protein>
    <submittedName>
        <fullName evidence="1">Uncharacterized protein</fullName>
    </submittedName>
</protein>
<reference evidence="1" key="1">
    <citation type="submission" date="2024-03" db="EMBL/GenBank/DDBJ databases">
        <title>Novel Streptomyces species of biotechnological and ecological value are a feature of Machair soil.</title>
        <authorList>
            <person name="Prole J.R."/>
            <person name="Goodfellow M."/>
            <person name="Allenby N."/>
            <person name="Ward A.C."/>
        </authorList>
    </citation>
    <scope>NUCLEOTIDE SEQUENCE</scope>
    <source>
        <strain evidence="1">MS2.AVA.5</strain>
    </source>
</reference>
<dbReference type="EMBL" id="JBBKAJ010000022">
    <property type="protein sequence ID" value="MEJ8639820.1"/>
    <property type="molecule type" value="Genomic_DNA"/>
</dbReference>
<proteinExistence type="predicted"/>
<organism evidence="1 2">
    <name type="scientific">Streptomyces achmelvichensis</name>
    <dbReference type="NCBI Taxonomy" id="3134111"/>
    <lineage>
        <taxon>Bacteria</taxon>
        <taxon>Bacillati</taxon>
        <taxon>Actinomycetota</taxon>
        <taxon>Actinomycetes</taxon>
        <taxon>Kitasatosporales</taxon>
        <taxon>Streptomycetaceae</taxon>
        <taxon>Streptomyces</taxon>
    </lineage>
</organism>
<evidence type="ECO:0000313" key="2">
    <source>
        <dbReference type="Proteomes" id="UP001377168"/>
    </source>
</evidence>
<comment type="caution">
    <text evidence="1">The sequence shown here is derived from an EMBL/GenBank/DDBJ whole genome shotgun (WGS) entry which is preliminary data.</text>
</comment>
<gene>
    <name evidence="1" type="ORF">WKI67_41525</name>
</gene>
<name>A0ACC6Q8C3_9ACTN</name>
<keyword evidence="2" id="KW-1185">Reference proteome</keyword>
<dbReference type="Proteomes" id="UP001377168">
    <property type="component" value="Unassembled WGS sequence"/>
</dbReference>
<sequence>MTVLAIEVSGGGQMYAYRDGQRAEFYVRVGPNTVPARHHEIAAGFRQAPTGTTF</sequence>
<evidence type="ECO:0000313" key="1">
    <source>
        <dbReference type="EMBL" id="MEJ8639820.1"/>
    </source>
</evidence>